<dbReference type="Proteomes" id="UP000603865">
    <property type="component" value="Unassembled WGS sequence"/>
</dbReference>
<dbReference type="Gene3D" id="3.40.50.1390">
    <property type="entry name" value="Resolvase, N-terminal catalytic domain"/>
    <property type="match status" value="1"/>
</dbReference>
<keyword evidence="3" id="KW-1185">Reference proteome</keyword>
<sequence length="90" mass="10098">MLIIDDDQGTAGTTATGRPGFTRLVTEVSLSRVGLILGIEMSRLPRSNRDWHHLLEVCALFQALIGNVDGIYNPAEYNDRFRNASKMRHQ</sequence>
<name>A0A918CFH7_9DEIO</name>
<dbReference type="RefSeq" id="WP_229776163.1">
    <property type="nucleotide sequence ID" value="NZ_BMQL01000023.1"/>
</dbReference>
<protein>
    <recommendedName>
        <fullName evidence="1">Resolvase/invertase-type recombinase catalytic domain-containing protein</fullName>
    </recommendedName>
</protein>
<accession>A0A918CFH7</accession>
<proteinExistence type="predicted"/>
<dbReference type="Pfam" id="PF00239">
    <property type="entry name" value="Resolvase"/>
    <property type="match status" value="1"/>
</dbReference>
<comment type="caution">
    <text evidence="2">The sequence shown here is derived from an EMBL/GenBank/DDBJ whole genome shotgun (WGS) entry which is preliminary data.</text>
</comment>
<reference evidence="2" key="2">
    <citation type="submission" date="2020-09" db="EMBL/GenBank/DDBJ databases">
        <authorList>
            <person name="Sun Q."/>
            <person name="Ohkuma M."/>
        </authorList>
    </citation>
    <scope>NUCLEOTIDE SEQUENCE</scope>
    <source>
        <strain evidence="2">JCM 31311</strain>
    </source>
</reference>
<dbReference type="InterPro" id="IPR006119">
    <property type="entry name" value="Resolv_N"/>
</dbReference>
<dbReference type="EMBL" id="BMQL01000023">
    <property type="protein sequence ID" value="GGR19664.1"/>
    <property type="molecule type" value="Genomic_DNA"/>
</dbReference>
<organism evidence="2 3">
    <name type="scientific">Deinococcus ruber</name>
    <dbReference type="NCBI Taxonomy" id="1848197"/>
    <lineage>
        <taxon>Bacteria</taxon>
        <taxon>Thermotogati</taxon>
        <taxon>Deinococcota</taxon>
        <taxon>Deinococci</taxon>
        <taxon>Deinococcales</taxon>
        <taxon>Deinococcaceae</taxon>
        <taxon>Deinococcus</taxon>
    </lineage>
</organism>
<reference evidence="2" key="1">
    <citation type="journal article" date="2014" name="Int. J. Syst. Evol. Microbiol.">
        <title>Complete genome sequence of Corynebacterium casei LMG S-19264T (=DSM 44701T), isolated from a smear-ripened cheese.</title>
        <authorList>
            <consortium name="US DOE Joint Genome Institute (JGI-PGF)"/>
            <person name="Walter F."/>
            <person name="Albersmeier A."/>
            <person name="Kalinowski J."/>
            <person name="Ruckert C."/>
        </authorList>
    </citation>
    <scope>NUCLEOTIDE SEQUENCE</scope>
    <source>
        <strain evidence="2">JCM 31311</strain>
    </source>
</reference>
<dbReference type="AlphaFoldDB" id="A0A918CFH7"/>
<dbReference type="InterPro" id="IPR036162">
    <property type="entry name" value="Resolvase-like_N_sf"/>
</dbReference>
<feature type="domain" description="Resolvase/invertase-type recombinase catalytic" evidence="1">
    <location>
        <begin position="5"/>
        <end position="62"/>
    </location>
</feature>
<evidence type="ECO:0000313" key="3">
    <source>
        <dbReference type="Proteomes" id="UP000603865"/>
    </source>
</evidence>
<dbReference type="GO" id="GO:0003677">
    <property type="term" value="F:DNA binding"/>
    <property type="evidence" value="ECO:0007669"/>
    <property type="project" value="InterPro"/>
</dbReference>
<evidence type="ECO:0000313" key="2">
    <source>
        <dbReference type="EMBL" id="GGR19664.1"/>
    </source>
</evidence>
<dbReference type="GO" id="GO:0000150">
    <property type="term" value="F:DNA strand exchange activity"/>
    <property type="evidence" value="ECO:0007669"/>
    <property type="project" value="InterPro"/>
</dbReference>
<evidence type="ECO:0000259" key="1">
    <source>
        <dbReference type="Pfam" id="PF00239"/>
    </source>
</evidence>
<gene>
    <name evidence="2" type="ORF">GCM10008957_35210</name>
</gene>
<dbReference type="SUPFAM" id="SSF53041">
    <property type="entry name" value="Resolvase-like"/>
    <property type="match status" value="1"/>
</dbReference>